<keyword evidence="2" id="KW-1185">Reference proteome</keyword>
<dbReference type="AlphaFoldDB" id="A0AAD4ME40"/>
<proteinExistence type="predicted"/>
<evidence type="ECO:0000313" key="2">
    <source>
        <dbReference type="Proteomes" id="UP001201812"/>
    </source>
</evidence>
<sequence>MLDRLPLRLHLVDDRLEHPIVHQHAILGMVADKGELVLEQARIDGVDDAAHADRAVPGDEMAAVVHRHRRDAIALLDPHAFKGLRQLARVARDPGPVWSASRCRRTSG</sequence>
<dbReference type="Proteomes" id="UP001201812">
    <property type="component" value="Unassembled WGS sequence"/>
</dbReference>
<name>A0AAD4ME40_9BILA</name>
<organism evidence="1 2">
    <name type="scientific">Ditylenchus destructor</name>
    <dbReference type="NCBI Taxonomy" id="166010"/>
    <lineage>
        <taxon>Eukaryota</taxon>
        <taxon>Metazoa</taxon>
        <taxon>Ecdysozoa</taxon>
        <taxon>Nematoda</taxon>
        <taxon>Chromadorea</taxon>
        <taxon>Rhabditida</taxon>
        <taxon>Tylenchina</taxon>
        <taxon>Tylenchomorpha</taxon>
        <taxon>Sphaerularioidea</taxon>
        <taxon>Anguinidae</taxon>
        <taxon>Anguininae</taxon>
        <taxon>Ditylenchus</taxon>
    </lineage>
</organism>
<accession>A0AAD4ME40</accession>
<comment type="caution">
    <text evidence="1">The sequence shown here is derived from an EMBL/GenBank/DDBJ whole genome shotgun (WGS) entry which is preliminary data.</text>
</comment>
<dbReference type="EMBL" id="JAKKPZ010001178">
    <property type="protein sequence ID" value="KAI1690526.1"/>
    <property type="molecule type" value="Genomic_DNA"/>
</dbReference>
<evidence type="ECO:0000313" key="1">
    <source>
        <dbReference type="EMBL" id="KAI1690526.1"/>
    </source>
</evidence>
<protein>
    <submittedName>
        <fullName evidence="1">Uncharacterized protein</fullName>
    </submittedName>
</protein>
<gene>
    <name evidence="1" type="ORF">DdX_22436</name>
</gene>
<reference evidence="1" key="1">
    <citation type="submission" date="2022-01" db="EMBL/GenBank/DDBJ databases">
        <title>Genome Sequence Resource for Two Populations of Ditylenchus destructor, the Migratory Endoparasitic Phytonematode.</title>
        <authorList>
            <person name="Zhang H."/>
            <person name="Lin R."/>
            <person name="Xie B."/>
        </authorList>
    </citation>
    <scope>NUCLEOTIDE SEQUENCE</scope>
    <source>
        <strain evidence="1">BazhouSP</strain>
    </source>
</reference>